<keyword evidence="5" id="KW-1133">Transmembrane helix</keyword>
<dbReference type="PANTHER" id="PTHR31339">
    <property type="entry name" value="PECTIN LYASE-RELATED"/>
    <property type="match status" value="1"/>
</dbReference>
<evidence type="ECO:0000256" key="1">
    <source>
        <dbReference type="ARBA" id="ARBA00008834"/>
    </source>
</evidence>
<dbReference type="Proteomes" id="UP001314263">
    <property type="component" value="Unassembled WGS sequence"/>
</dbReference>
<keyword evidence="5" id="KW-0812">Transmembrane</keyword>
<sequence length="578" mass="62621">MNASYRHFGAGLVLLSLLAGVSCQEEYLPIEAAIEIPEAPKETLCSVKDHGAVGDGDTYDTAAIQAAIDDCAKHPEGGVVIFEENGRYHSAQIVVKNGVRLRLPKTTTLLAGIKREDYPKIYDDWYFILFSECTNCGIEGEGRVDGQGSLWVYGGTAEQKAVTNWDDASCTMPKQCRPHLIGVKASSLVTIEGMELYDAVHWTVHIEHSETVAVNNCNIWGDPLIPNSAGIVIDGSKRVYLGENTISTADNAITVRTPQASHGMELLLVDGGILQSRSSAIQIGHESRAMFSSLAFQNISIVQSHRGIAVALRDEGSMEGLQFTNITVETFFYERAWLGGAEPIHITALPRSVNTEVGTISDVRFQNVTCTAEAGIVVAGSVDATIEGLVLENVGIELVQQTDYAGGFLDYRPGVRGVVDDVQTSAIFIEFANHISLNTVEVVWGKPARPEWSQALEITPRTVHALHVTELFVHDESAHPHGREDQGGSARATMMAWVRRIENNLRSSNKAFLGLEANAASGVLGRRAASSASVIIIVLVAVVFMVFVVSGIVGHFDMRAKRHARTAEEAKFEKVAQA</sequence>
<dbReference type="InterPro" id="IPR000743">
    <property type="entry name" value="Glyco_hydro_28"/>
</dbReference>
<gene>
    <name evidence="8" type="ORF">CVIRNUC_010647</name>
</gene>
<feature type="signal peptide" evidence="6">
    <location>
        <begin position="1"/>
        <end position="23"/>
    </location>
</feature>
<dbReference type="SUPFAM" id="SSF51126">
    <property type="entry name" value="Pectin lyase-like"/>
    <property type="match status" value="1"/>
</dbReference>
<keyword evidence="6" id="KW-0732">Signal</keyword>
<dbReference type="GO" id="GO:0005975">
    <property type="term" value="P:carbohydrate metabolic process"/>
    <property type="evidence" value="ECO:0007669"/>
    <property type="project" value="InterPro"/>
</dbReference>
<dbReference type="PROSITE" id="PS51257">
    <property type="entry name" value="PROKAR_LIPOPROTEIN"/>
    <property type="match status" value="1"/>
</dbReference>
<evidence type="ECO:0000256" key="3">
    <source>
        <dbReference type="ARBA" id="ARBA00023295"/>
    </source>
</evidence>
<dbReference type="InterPro" id="IPR051801">
    <property type="entry name" value="GH28_Enzymes"/>
</dbReference>
<keyword evidence="9" id="KW-1185">Reference proteome</keyword>
<dbReference type="EMBL" id="CAUYUE010000017">
    <property type="protein sequence ID" value="CAK0787427.1"/>
    <property type="molecule type" value="Genomic_DNA"/>
</dbReference>
<evidence type="ECO:0000256" key="5">
    <source>
        <dbReference type="SAM" id="Phobius"/>
    </source>
</evidence>
<proteinExistence type="inferred from homology"/>
<dbReference type="GO" id="GO:0004650">
    <property type="term" value="F:polygalacturonase activity"/>
    <property type="evidence" value="ECO:0007669"/>
    <property type="project" value="InterPro"/>
</dbReference>
<evidence type="ECO:0000259" key="7">
    <source>
        <dbReference type="Pfam" id="PF12708"/>
    </source>
</evidence>
<accession>A0AAV1IJJ7</accession>
<keyword evidence="5" id="KW-0472">Membrane</keyword>
<comment type="caution">
    <text evidence="8">The sequence shown here is derived from an EMBL/GenBank/DDBJ whole genome shotgun (WGS) entry which is preliminary data.</text>
</comment>
<dbReference type="Pfam" id="PF12708">
    <property type="entry name" value="Pect-lyase_RHGA_epim"/>
    <property type="match status" value="1"/>
</dbReference>
<reference evidence="8 9" key="1">
    <citation type="submission" date="2023-10" db="EMBL/GenBank/DDBJ databases">
        <authorList>
            <person name="Maclean D."/>
            <person name="Macfadyen A."/>
        </authorList>
    </citation>
    <scope>NUCLEOTIDE SEQUENCE [LARGE SCALE GENOMIC DNA]</scope>
</reference>
<dbReference type="AlphaFoldDB" id="A0AAV1IJJ7"/>
<organism evidence="8 9">
    <name type="scientific">Coccomyxa viridis</name>
    <dbReference type="NCBI Taxonomy" id="1274662"/>
    <lineage>
        <taxon>Eukaryota</taxon>
        <taxon>Viridiplantae</taxon>
        <taxon>Chlorophyta</taxon>
        <taxon>core chlorophytes</taxon>
        <taxon>Trebouxiophyceae</taxon>
        <taxon>Trebouxiophyceae incertae sedis</taxon>
        <taxon>Coccomyxaceae</taxon>
        <taxon>Coccomyxa</taxon>
    </lineage>
</organism>
<feature type="domain" description="Rhamnogalacturonase A/B/Epimerase-like pectate lyase" evidence="7">
    <location>
        <begin position="46"/>
        <end position="88"/>
    </location>
</feature>
<keyword evidence="2 4" id="KW-0378">Hydrolase</keyword>
<evidence type="ECO:0000256" key="2">
    <source>
        <dbReference type="ARBA" id="ARBA00022801"/>
    </source>
</evidence>
<feature type="chain" id="PRO_5043483070" description="Rhamnogalacturonase A/B/Epimerase-like pectate lyase domain-containing protein" evidence="6">
    <location>
        <begin position="24"/>
        <end position="578"/>
    </location>
</feature>
<dbReference type="InterPro" id="IPR012334">
    <property type="entry name" value="Pectin_lyas_fold"/>
</dbReference>
<protein>
    <recommendedName>
        <fullName evidence="7">Rhamnogalacturonase A/B/Epimerase-like pectate lyase domain-containing protein</fullName>
    </recommendedName>
</protein>
<dbReference type="InterPro" id="IPR011050">
    <property type="entry name" value="Pectin_lyase_fold/virulence"/>
</dbReference>
<evidence type="ECO:0000256" key="4">
    <source>
        <dbReference type="RuleBase" id="RU361169"/>
    </source>
</evidence>
<evidence type="ECO:0000256" key="6">
    <source>
        <dbReference type="SAM" id="SignalP"/>
    </source>
</evidence>
<evidence type="ECO:0000313" key="8">
    <source>
        <dbReference type="EMBL" id="CAK0787427.1"/>
    </source>
</evidence>
<name>A0AAV1IJJ7_9CHLO</name>
<dbReference type="PANTHER" id="PTHR31339:SF9">
    <property type="entry name" value="PLASMIN AND FIBRONECTIN-BINDING PROTEIN A"/>
    <property type="match status" value="1"/>
</dbReference>
<dbReference type="Gene3D" id="2.160.20.10">
    <property type="entry name" value="Single-stranded right-handed beta-helix, Pectin lyase-like"/>
    <property type="match status" value="1"/>
</dbReference>
<dbReference type="InterPro" id="IPR024535">
    <property type="entry name" value="RHGA/B-epi-like_pectate_lyase"/>
</dbReference>
<comment type="similarity">
    <text evidence="1 4">Belongs to the glycosyl hydrolase 28 family.</text>
</comment>
<feature type="transmembrane region" description="Helical" evidence="5">
    <location>
        <begin position="534"/>
        <end position="556"/>
    </location>
</feature>
<keyword evidence="3 4" id="KW-0326">Glycosidase</keyword>
<evidence type="ECO:0000313" key="9">
    <source>
        <dbReference type="Proteomes" id="UP001314263"/>
    </source>
</evidence>
<dbReference type="Pfam" id="PF00295">
    <property type="entry name" value="Glyco_hydro_28"/>
    <property type="match status" value="1"/>
</dbReference>